<proteinExistence type="predicted"/>
<gene>
    <name evidence="1" type="ORF">Glove_174g139</name>
</gene>
<keyword evidence="2" id="KW-1185">Reference proteome</keyword>
<organism evidence="1 2">
    <name type="scientific">Diversispora epigaea</name>
    <dbReference type="NCBI Taxonomy" id="1348612"/>
    <lineage>
        <taxon>Eukaryota</taxon>
        <taxon>Fungi</taxon>
        <taxon>Fungi incertae sedis</taxon>
        <taxon>Mucoromycota</taxon>
        <taxon>Glomeromycotina</taxon>
        <taxon>Glomeromycetes</taxon>
        <taxon>Diversisporales</taxon>
        <taxon>Diversisporaceae</taxon>
        <taxon>Diversispora</taxon>
    </lineage>
</organism>
<name>A0A397ITF7_9GLOM</name>
<dbReference type="AlphaFoldDB" id="A0A397ITF7"/>
<reference evidence="1 2" key="1">
    <citation type="submission" date="2018-08" db="EMBL/GenBank/DDBJ databases">
        <title>Genome and evolution of the arbuscular mycorrhizal fungus Diversispora epigaea (formerly Glomus versiforme) and its bacterial endosymbionts.</title>
        <authorList>
            <person name="Sun X."/>
            <person name="Fei Z."/>
            <person name="Harrison M."/>
        </authorList>
    </citation>
    <scope>NUCLEOTIDE SEQUENCE [LARGE SCALE GENOMIC DNA]</scope>
    <source>
        <strain evidence="1 2">IT104</strain>
    </source>
</reference>
<dbReference type="EMBL" id="PQFF01000164">
    <property type="protein sequence ID" value="RHZ77588.1"/>
    <property type="molecule type" value="Genomic_DNA"/>
</dbReference>
<evidence type="ECO:0000313" key="1">
    <source>
        <dbReference type="EMBL" id="RHZ77588.1"/>
    </source>
</evidence>
<accession>A0A397ITF7</accession>
<sequence>MNTFFLSTTAGFEPARVNPSAFEADALDHSAMLSIEYEQCWSSFTNIKPKYYHTGFEPARVNPSAFEADALDHSAMLSIEYEQCWSSFTNIKPKYYHSMES</sequence>
<dbReference type="Proteomes" id="UP000266861">
    <property type="component" value="Unassembled WGS sequence"/>
</dbReference>
<protein>
    <submittedName>
        <fullName evidence="1">Uncharacterized protein</fullName>
    </submittedName>
</protein>
<comment type="caution">
    <text evidence="1">The sequence shown here is derived from an EMBL/GenBank/DDBJ whole genome shotgun (WGS) entry which is preliminary data.</text>
</comment>
<evidence type="ECO:0000313" key="2">
    <source>
        <dbReference type="Proteomes" id="UP000266861"/>
    </source>
</evidence>